<dbReference type="AlphaFoldDB" id="A0A926INS3"/>
<name>A0A926INS3_9BACT</name>
<dbReference type="RefSeq" id="WP_262433719.1">
    <property type="nucleotide sequence ID" value="NZ_JACRTF010000001.1"/>
</dbReference>
<accession>A0A926INS3</accession>
<keyword evidence="2" id="KW-1185">Reference proteome</keyword>
<organism evidence="1 2">
    <name type="scientific">Jilunia laotingensis</name>
    <dbReference type="NCBI Taxonomy" id="2763675"/>
    <lineage>
        <taxon>Bacteria</taxon>
        <taxon>Pseudomonadati</taxon>
        <taxon>Bacteroidota</taxon>
        <taxon>Bacteroidia</taxon>
        <taxon>Bacteroidales</taxon>
        <taxon>Bacteroidaceae</taxon>
        <taxon>Jilunia</taxon>
    </lineage>
</organism>
<reference evidence="1" key="1">
    <citation type="submission" date="2020-08" db="EMBL/GenBank/DDBJ databases">
        <title>Genome public.</title>
        <authorList>
            <person name="Liu C."/>
            <person name="Sun Q."/>
        </authorList>
    </citation>
    <scope>NUCLEOTIDE SEQUENCE</scope>
    <source>
        <strain evidence="1">N12</strain>
    </source>
</reference>
<evidence type="ECO:0000313" key="1">
    <source>
        <dbReference type="EMBL" id="MBC8592544.1"/>
    </source>
</evidence>
<protein>
    <submittedName>
        <fullName evidence="1">Uncharacterized protein</fullName>
    </submittedName>
</protein>
<gene>
    <name evidence="1" type="ORF">H8744_04645</name>
</gene>
<comment type="caution">
    <text evidence="1">The sequence shown here is derived from an EMBL/GenBank/DDBJ whole genome shotgun (WGS) entry which is preliminary data.</text>
</comment>
<evidence type="ECO:0000313" key="2">
    <source>
        <dbReference type="Proteomes" id="UP000651085"/>
    </source>
</evidence>
<proteinExistence type="predicted"/>
<sequence length="84" mass="10067">MIIKLNRDQMDYLNDNLFENREDLILKLKINKVGNCFWIELDNVTSNEIRDWANLQLQYRGFDANYELTEEGEILDKLIDTLLE</sequence>
<dbReference type="Proteomes" id="UP000651085">
    <property type="component" value="Unassembled WGS sequence"/>
</dbReference>
<dbReference type="EMBL" id="JACRTF010000001">
    <property type="protein sequence ID" value="MBC8592544.1"/>
    <property type="molecule type" value="Genomic_DNA"/>
</dbReference>